<keyword evidence="2" id="KW-0479">Metal-binding</keyword>
<keyword evidence="8" id="KW-1185">Reference proteome</keyword>
<feature type="domain" description="MPN" evidence="6">
    <location>
        <begin position="3"/>
        <end position="139"/>
    </location>
</feature>
<dbReference type="SMART" id="SM00232">
    <property type="entry name" value="JAB_MPN"/>
    <property type="match status" value="1"/>
</dbReference>
<dbReference type="RefSeq" id="WP_209970078.1">
    <property type="nucleotide sequence ID" value="NZ_JAGGLB010000002.1"/>
</dbReference>
<dbReference type="PROSITE" id="PS50249">
    <property type="entry name" value="MPN"/>
    <property type="match status" value="1"/>
</dbReference>
<dbReference type="Proteomes" id="UP001519287">
    <property type="component" value="Unassembled WGS sequence"/>
</dbReference>
<evidence type="ECO:0000313" key="8">
    <source>
        <dbReference type="Proteomes" id="UP001519287"/>
    </source>
</evidence>
<dbReference type="PANTHER" id="PTHR34858:SF1">
    <property type="entry name" value="CYSO-CYSTEINE PEPTIDASE"/>
    <property type="match status" value="1"/>
</dbReference>
<name>A0ABS4IRP7_9BACL</name>
<evidence type="ECO:0000256" key="5">
    <source>
        <dbReference type="ARBA" id="ARBA00023049"/>
    </source>
</evidence>
<dbReference type="SUPFAM" id="SSF102712">
    <property type="entry name" value="JAB1/MPN domain"/>
    <property type="match status" value="1"/>
</dbReference>
<keyword evidence="1" id="KW-0645">Protease</keyword>
<proteinExistence type="predicted"/>
<dbReference type="Pfam" id="PF14464">
    <property type="entry name" value="Prok-JAB"/>
    <property type="match status" value="1"/>
</dbReference>
<evidence type="ECO:0000256" key="2">
    <source>
        <dbReference type="ARBA" id="ARBA00022723"/>
    </source>
</evidence>
<dbReference type="GO" id="GO:0000502">
    <property type="term" value="C:proteasome complex"/>
    <property type="evidence" value="ECO:0007669"/>
    <property type="project" value="UniProtKB-KW"/>
</dbReference>
<keyword evidence="5" id="KW-0482">Metalloprotease</keyword>
<evidence type="ECO:0000259" key="6">
    <source>
        <dbReference type="PROSITE" id="PS50249"/>
    </source>
</evidence>
<keyword evidence="3" id="KW-0378">Hydrolase</keyword>
<organism evidence="7 8">
    <name type="scientific">Paenibacillus eucommiae</name>
    <dbReference type="NCBI Taxonomy" id="1355755"/>
    <lineage>
        <taxon>Bacteria</taxon>
        <taxon>Bacillati</taxon>
        <taxon>Bacillota</taxon>
        <taxon>Bacilli</taxon>
        <taxon>Bacillales</taxon>
        <taxon>Paenibacillaceae</taxon>
        <taxon>Paenibacillus</taxon>
    </lineage>
</organism>
<sequence>MTVLINAALYEGLLQYCSSKLPEEACGFITGNTTGDGYMAVSFIPVTNIASNSKEHFEMSPVELIPILYRQAEAGDSIIGMFHSHPLQEAVPSSEDLNTLWHTLPTYWIVSLSDSTQPLLHIYTIKKAPLLSIHKLAFVMNQ</sequence>
<keyword evidence="7" id="KW-0647">Proteasome</keyword>
<dbReference type="CDD" id="cd08070">
    <property type="entry name" value="MPN_like"/>
    <property type="match status" value="1"/>
</dbReference>
<dbReference type="InterPro" id="IPR000555">
    <property type="entry name" value="JAMM/MPN+_dom"/>
</dbReference>
<comment type="caution">
    <text evidence="7">The sequence shown here is derived from an EMBL/GenBank/DDBJ whole genome shotgun (WGS) entry which is preliminary data.</text>
</comment>
<dbReference type="InterPro" id="IPR037518">
    <property type="entry name" value="MPN"/>
</dbReference>
<protein>
    <submittedName>
        <fullName evidence="7">Proteasome lid subunit RPN8/RPN11</fullName>
    </submittedName>
</protein>
<reference evidence="7 8" key="1">
    <citation type="submission" date="2021-03" db="EMBL/GenBank/DDBJ databases">
        <title>Genomic Encyclopedia of Type Strains, Phase IV (KMG-IV): sequencing the most valuable type-strain genomes for metagenomic binning, comparative biology and taxonomic classification.</title>
        <authorList>
            <person name="Goeker M."/>
        </authorList>
    </citation>
    <scope>NUCLEOTIDE SEQUENCE [LARGE SCALE GENOMIC DNA]</scope>
    <source>
        <strain evidence="7 8">DSM 26048</strain>
    </source>
</reference>
<evidence type="ECO:0000313" key="7">
    <source>
        <dbReference type="EMBL" id="MBP1989249.1"/>
    </source>
</evidence>
<dbReference type="InterPro" id="IPR051929">
    <property type="entry name" value="VirAsm_ModProt"/>
</dbReference>
<dbReference type="InterPro" id="IPR028090">
    <property type="entry name" value="JAB_dom_prok"/>
</dbReference>
<dbReference type="Gene3D" id="3.40.140.10">
    <property type="entry name" value="Cytidine Deaminase, domain 2"/>
    <property type="match status" value="1"/>
</dbReference>
<keyword evidence="4" id="KW-0862">Zinc</keyword>
<gene>
    <name evidence="7" type="ORF">J2Z66_000844</name>
</gene>
<evidence type="ECO:0000256" key="3">
    <source>
        <dbReference type="ARBA" id="ARBA00022801"/>
    </source>
</evidence>
<dbReference type="EMBL" id="JAGGLB010000002">
    <property type="protein sequence ID" value="MBP1989249.1"/>
    <property type="molecule type" value="Genomic_DNA"/>
</dbReference>
<evidence type="ECO:0000256" key="1">
    <source>
        <dbReference type="ARBA" id="ARBA00022670"/>
    </source>
</evidence>
<accession>A0ABS4IRP7</accession>
<evidence type="ECO:0000256" key="4">
    <source>
        <dbReference type="ARBA" id="ARBA00022833"/>
    </source>
</evidence>
<dbReference type="PANTHER" id="PTHR34858">
    <property type="entry name" value="CYSO-CYSTEINE PEPTIDASE"/>
    <property type="match status" value="1"/>
</dbReference>